<evidence type="ECO:0000256" key="2">
    <source>
        <dbReference type="ARBA" id="ARBA00023125"/>
    </source>
</evidence>
<name>A0A939LTX8_9MICO</name>
<gene>
    <name evidence="5" type="ORF">J4H91_05360</name>
</gene>
<evidence type="ECO:0000259" key="4">
    <source>
        <dbReference type="PROSITE" id="PS50995"/>
    </source>
</evidence>
<keyword evidence="6" id="KW-1185">Reference proteome</keyword>
<sequence length="150" mass="16649">MDTTLLDRLLAIGALFQTDMQRAFAGTSLTESRVHALWVLQHSGPATQQCLAEALRVTPRSISALVDALESAGYAKRLPHPDDRRAVLVALTPSAERMMTRMQEDHRHLSDRLLSAVDAEDRAAFERGVDAVLRALTELVAEEQVRYGDR</sequence>
<dbReference type="GO" id="GO:0003700">
    <property type="term" value="F:DNA-binding transcription factor activity"/>
    <property type="evidence" value="ECO:0007669"/>
    <property type="project" value="InterPro"/>
</dbReference>
<evidence type="ECO:0000256" key="3">
    <source>
        <dbReference type="ARBA" id="ARBA00023163"/>
    </source>
</evidence>
<dbReference type="PRINTS" id="PR00598">
    <property type="entry name" value="HTHMARR"/>
</dbReference>
<comment type="caution">
    <text evidence="5">The sequence shown here is derived from an EMBL/GenBank/DDBJ whole genome shotgun (WGS) entry which is preliminary data.</text>
</comment>
<dbReference type="Pfam" id="PF01047">
    <property type="entry name" value="MarR"/>
    <property type="match status" value="1"/>
</dbReference>
<dbReference type="RefSeq" id="WP_208045226.1">
    <property type="nucleotide sequence ID" value="NZ_JAGDYL010000006.1"/>
</dbReference>
<dbReference type="EMBL" id="JAGDYL010000006">
    <property type="protein sequence ID" value="MBO1804745.1"/>
    <property type="molecule type" value="Genomic_DNA"/>
</dbReference>
<keyword evidence="1" id="KW-0805">Transcription regulation</keyword>
<feature type="domain" description="HTH marR-type" evidence="4">
    <location>
        <begin position="2"/>
        <end position="134"/>
    </location>
</feature>
<proteinExistence type="predicted"/>
<dbReference type="InterPro" id="IPR036390">
    <property type="entry name" value="WH_DNA-bd_sf"/>
</dbReference>
<dbReference type="AlphaFoldDB" id="A0A939LTX8"/>
<dbReference type="GO" id="GO:0003677">
    <property type="term" value="F:DNA binding"/>
    <property type="evidence" value="ECO:0007669"/>
    <property type="project" value="UniProtKB-KW"/>
</dbReference>
<keyword evidence="2" id="KW-0238">DNA-binding</keyword>
<evidence type="ECO:0000313" key="6">
    <source>
        <dbReference type="Proteomes" id="UP000664398"/>
    </source>
</evidence>
<evidence type="ECO:0000313" key="5">
    <source>
        <dbReference type="EMBL" id="MBO1804745.1"/>
    </source>
</evidence>
<dbReference type="PANTHER" id="PTHR42756">
    <property type="entry name" value="TRANSCRIPTIONAL REGULATOR, MARR"/>
    <property type="match status" value="1"/>
</dbReference>
<accession>A0A939LTX8</accession>
<dbReference type="PROSITE" id="PS50995">
    <property type="entry name" value="HTH_MARR_2"/>
    <property type="match status" value="1"/>
</dbReference>
<dbReference type="Gene3D" id="1.10.10.10">
    <property type="entry name" value="Winged helix-like DNA-binding domain superfamily/Winged helix DNA-binding domain"/>
    <property type="match status" value="1"/>
</dbReference>
<dbReference type="PANTHER" id="PTHR42756:SF1">
    <property type="entry name" value="TRANSCRIPTIONAL REPRESSOR OF EMRAB OPERON"/>
    <property type="match status" value="1"/>
</dbReference>
<dbReference type="Proteomes" id="UP000664398">
    <property type="component" value="Unassembled WGS sequence"/>
</dbReference>
<reference evidence="5" key="1">
    <citation type="submission" date="2021-03" db="EMBL/GenBank/DDBJ databases">
        <title>Leucobacter chromiisoli sp. nov., isolated from chromium-containing soil of chemical plant.</title>
        <authorList>
            <person name="Xu Z."/>
        </authorList>
    </citation>
    <scope>NUCLEOTIDE SEQUENCE</scope>
    <source>
        <strain evidence="5">A2</strain>
    </source>
</reference>
<protein>
    <submittedName>
        <fullName evidence="5">MarR family transcriptional regulator</fullName>
    </submittedName>
</protein>
<keyword evidence="3" id="KW-0804">Transcription</keyword>
<organism evidence="5 6">
    <name type="scientific">Leucobacter ruminantium</name>
    <dbReference type="NCBI Taxonomy" id="1289170"/>
    <lineage>
        <taxon>Bacteria</taxon>
        <taxon>Bacillati</taxon>
        <taxon>Actinomycetota</taxon>
        <taxon>Actinomycetes</taxon>
        <taxon>Micrococcales</taxon>
        <taxon>Microbacteriaceae</taxon>
        <taxon>Leucobacter</taxon>
    </lineage>
</organism>
<dbReference type="InterPro" id="IPR000835">
    <property type="entry name" value="HTH_MarR-typ"/>
</dbReference>
<evidence type="ECO:0000256" key="1">
    <source>
        <dbReference type="ARBA" id="ARBA00023015"/>
    </source>
</evidence>
<dbReference type="SMART" id="SM00347">
    <property type="entry name" value="HTH_MARR"/>
    <property type="match status" value="1"/>
</dbReference>
<dbReference type="InterPro" id="IPR036388">
    <property type="entry name" value="WH-like_DNA-bd_sf"/>
</dbReference>
<dbReference type="SUPFAM" id="SSF46785">
    <property type="entry name" value="Winged helix' DNA-binding domain"/>
    <property type="match status" value="1"/>
</dbReference>